<proteinExistence type="predicted"/>
<evidence type="ECO:0000313" key="1">
    <source>
        <dbReference type="EMBL" id="CAG9169805.1"/>
    </source>
</evidence>
<accession>A0ABN7Y8U7</accession>
<evidence type="ECO:0000313" key="2">
    <source>
        <dbReference type="Proteomes" id="UP000701702"/>
    </source>
</evidence>
<evidence type="ECO:0008006" key="3">
    <source>
        <dbReference type="Google" id="ProtNLM"/>
    </source>
</evidence>
<reference evidence="1 2" key="1">
    <citation type="submission" date="2021-08" db="EMBL/GenBank/DDBJ databases">
        <authorList>
            <person name="Peeters C."/>
        </authorList>
    </citation>
    <scope>NUCLEOTIDE SEQUENCE [LARGE SCALE GENOMIC DNA]</scope>
    <source>
        <strain evidence="1 2">LMG 23994</strain>
    </source>
</reference>
<organism evidence="1 2">
    <name type="scientific">Cupriavidus pinatubonensis</name>
    <dbReference type="NCBI Taxonomy" id="248026"/>
    <lineage>
        <taxon>Bacteria</taxon>
        <taxon>Pseudomonadati</taxon>
        <taxon>Pseudomonadota</taxon>
        <taxon>Betaproteobacteria</taxon>
        <taxon>Burkholderiales</taxon>
        <taxon>Burkholderiaceae</taxon>
        <taxon>Cupriavidus</taxon>
    </lineage>
</organism>
<comment type="caution">
    <text evidence="1">The sequence shown here is derived from an EMBL/GenBank/DDBJ whole genome shotgun (WGS) entry which is preliminary data.</text>
</comment>
<keyword evidence="2" id="KW-1185">Reference proteome</keyword>
<dbReference type="Proteomes" id="UP000701702">
    <property type="component" value="Unassembled WGS sequence"/>
</dbReference>
<sequence length="93" mass="10040">MNSIAVNTAQVANIAELRHQARVAADRVLESGKPKILTWNGEKLVATSTDAKRAGKAIEQRTCLGVYDFDVTADQILGDLLVVVQQCEVDNAC</sequence>
<gene>
    <name evidence="1" type="ORF">LMG23994_01672</name>
</gene>
<dbReference type="EMBL" id="CAJZAF010000007">
    <property type="protein sequence ID" value="CAG9169805.1"/>
    <property type="molecule type" value="Genomic_DNA"/>
</dbReference>
<protein>
    <recommendedName>
        <fullName evidence="3">Prevent-host-death protein</fullName>
    </recommendedName>
</protein>
<dbReference type="RefSeq" id="WP_224001257.1">
    <property type="nucleotide sequence ID" value="NZ_CAJZAF010000007.1"/>
</dbReference>
<name>A0ABN7Y8U7_9BURK</name>